<reference evidence="2" key="1">
    <citation type="submission" date="2022-11" db="UniProtKB">
        <authorList>
            <consortium name="WormBaseParasite"/>
        </authorList>
    </citation>
    <scope>IDENTIFICATION</scope>
</reference>
<dbReference type="Proteomes" id="UP000887565">
    <property type="component" value="Unplaced"/>
</dbReference>
<evidence type="ECO:0000313" key="2">
    <source>
        <dbReference type="WBParaSite" id="nRc.2.0.1.t45989-RA"/>
    </source>
</evidence>
<proteinExistence type="predicted"/>
<sequence length="346" mass="38541">MHPNREIQFGHLVQSATGLQRPHSKAMATAALTYQSAPRTYTNRHCVTNEQPRKDRAHKSNHKKFTTFCNFTSRSPQDHTPYTCYAFCDTTVEQIGEFGDICCPKNCRSLLFSMLLYYHYPKKVIDKQNDRELFCYLAIILSLGSTCLLQPDPCKFNKDYRESKDIGFHQSHSKGVLNKQLSAAGPPTNIKARSFTASCTYTLPKISHRSFSLFFFLRCLCFLTFAKSSSPSSSFTIVVCDSERSFSVDKQRFGIRRINFGFKGSGVGADGKGSLLTIVNLRGLISGGEYAADFDGAKLTGFAVSVSIITRVQTKGCGNETFGQKFEEDSATPAPGKFLIQTSFTI</sequence>
<dbReference type="WBParaSite" id="nRc.2.0.1.t45989-RA">
    <property type="protein sequence ID" value="nRc.2.0.1.t45989-RA"/>
    <property type="gene ID" value="nRc.2.0.1.g45989"/>
</dbReference>
<dbReference type="AlphaFoldDB" id="A0A915L4J8"/>
<evidence type="ECO:0000313" key="1">
    <source>
        <dbReference type="Proteomes" id="UP000887565"/>
    </source>
</evidence>
<accession>A0A915L4J8</accession>
<name>A0A915L4J8_ROMCU</name>
<keyword evidence="1" id="KW-1185">Reference proteome</keyword>
<organism evidence="1 2">
    <name type="scientific">Romanomermis culicivorax</name>
    <name type="common">Nematode worm</name>
    <dbReference type="NCBI Taxonomy" id="13658"/>
    <lineage>
        <taxon>Eukaryota</taxon>
        <taxon>Metazoa</taxon>
        <taxon>Ecdysozoa</taxon>
        <taxon>Nematoda</taxon>
        <taxon>Enoplea</taxon>
        <taxon>Dorylaimia</taxon>
        <taxon>Mermithida</taxon>
        <taxon>Mermithoidea</taxon>
        <taxon>Mermithidae</taxon>
        <taxon>Romanomermis</taxon>
    </lineage>
</organism>
<protein>
    <submittedName>
        <fullName evidence="2">Uncharacterized protein</fullName>
    </submittedName>
</protein>